<accession>A0A7T6XT81</accession>
<dbReference type="AlphaFoldDB" id="A0A7T6XT81"/>
<organism evidence="1 2">
    <name type="scientific">Penicillium digitatum</name>
    <name type="common">Green mold</name>
    <dbReference type="NCBI Taxonomy" id="36651"/>
    <lineage>
        <taxon>Eukaryota</taxon>
        <taxon>Fungi</taxon>
        <taxon>Dikarya</taxon>
        <taxon>Ascomycota</taxon>
        <taxon>Pezizomycotina</taxon>
        <taxon>Eurotiomycetes</taxon>
        <taxon>Eurotiomycetidae</taxon>
        <taxon>Eurotiales</taxon>
        <taxon>Aspergillaceae</taxon>
        <taxon>Penicillium</taxon>
    </lineage>
</organism>
<protein>
    <submittedName>
        <fullName evidence="1">Uncharacterized protein</fullName>
    </submittedName>
</protein>
<dbReference type="GeneID" id="90952323"/>
<dbReference type="RefSeq" id="XP_065957754.1">
    <property type="nucleotide sequence ID" value="XM_066100027.1"/>
</dbReference>
<name>A0A7T6XT81_PENDI</name>
<sequence>MLWWRFHSDLNFFSFNYDVLMTLVDRTIIARSSTLTNPHPRAALAHAAQGRLGFHPRAVTLFVASFWFSARYPS</sequence>
<evidence type="ECO:0000313" key="2">
    <source>
        <dbReference type="Proteomes" id="UP000595662"/>
    </source>
</evidence>
<dbReference type="Proteomes" id="UP000595662">
    <property type="component" value="Chromosome 5"/>
</dbReference>
<gene>
    <name evidence="1" type="ORF">Pdw03_1893</name>
</gene>
<evidence type="ECO:0000313" key="1">
    <source>
        <dbReference type="EMBL" id="QQK46995.1"/>
    </source>
</evidence>
<dbReference type="EMBL" id="CP060778">
    <property type="protein sequence ID" value="QQK46995.1"/>
    <property type="molecule type" value="Genomic_DNA"/>
</dbReference>
<proteinExistence type="predicted"/>
<reference evidence="1 2" key="1">
    <citation type="submission" date="2020-08" db="EMBL/GenBank/DDBJ databases">
        <title>The completed genome sequence of the pathogenic ascomycete fungus Penicillium digitatum.</title>
        <authorList>
            <person name="Wang M."/>
        </authorList>
    </citation>
    <scope>NUCLEOTIDE SEQUENCE [LARGE SCALE GENOMIC DNA]</scope>
    <source>
        <strain evidence="1 2">PdW03</strain>
    </source>
</reference>